<sequence length="338" mass="36871">MDSISRRRLLELASVGIVTGTAGCSNILGSSGSTTAPSSNTSGESRAELQNRIAELQSRVESLQGEVSSKDEEIVSLNQDMEELQERSNEKNQTIESLRSDLNDAEVRIDELEAQSVEYQYSAEVRQSATDAGRKLREAVVAFDFEYDGNFSSGGTGWFIDQNHIITNRHVVQDLVDGNVTSKTGYLLDGTEFDFSVSHTAEDDDIALVETDVTAPYIPPLGTASSLTAGQPLVQVGHPAMIGKWVISLGEFIQDQEFGNGLHTEIPSTSGNSGSPLITLDGTVVGLTYASTKRDFDRGPPTPSEEGAVEEYPYQEVQYAIHERIDTVLDYYEQWTGK</sequence>
<evidence type="ECO:0000313" key="5">
    <source>
        <dbReference type="Proteomes" id="UP000324020"/>
    </source>
</evidence>
<dbReference type="OrthoDB" id="350578at2157"/>
<proteinExistence type="predicted"/>
<evidence type="ECO:0000313" key="4">
    <source>
        <dbReference type="EMBL" id="SDF39798.1"/>
    </source>
</evidence>
<protein>
    <submittedName>
        <fullName evidence="4">Trypsin-like peptidase domain-containing protein</fullName>
    </submittedName>
</protein>
<gene>
    <name evidence="4" type="ORF">SAMN04488067_10461</name>
</gene>
<dbReference type="AlphaFoldDB" id="A0A1G7KRD7"/>
<dbReference type="EMBL" id="FNBO01000004">
    <property type="protein sequence ID" value="SDF39798.1"/>
    <property type="molecule type" value="Genomic_DNA"/>
</dbReference>
<dbReference type="PANTHER" id="PTHR43343">
    <property type="entry name" value="PEPTIDASE S12"/>
    <property type="match status" value="1"/>
</dbReference>
<feature type="region of interest" description="Disordered" evidence="3">
    <location>
        <begin position="26"/>
        <end position="48"/>
    </location>
</feature>
<dbReference type="PANTHER" id="PTHR43343:SF3">
    <property type="entry name" value="PROTEASE DO-LIKE 8, CHLOROPLASTIC"/>
    <property type="match status" value="1"/>
</dbReference>
<evidence type="ECO:0000256" key="1">
    <source>
        <dbReference type="ARBA" id="ARBA00022670"/>
    </source>
</evidence>
<dbReference type="InterPro" id="IPR009003">
    <property type="entry name" value="Peptidase_S1_PA"/>
</dbReference>
<dbReference type="RefSeq" id="WP_149798176.1">
    <property type="nucleotide sequence ID" value="NZ_FNBO01000004.1"/>
</dbReference>
<dbReference type="Gene3D" id="1.20.5.340">
    <property type="match status" value="1"/>
</dbReference>
<dbReference type="PROSITE" id="PS51318">
    <property type="entry name" value="TAT"/>
    <property type="match status" value="1"/>
</dbReference>
<dbReference type="GO" id="GO:0004252">
    <property type="term" value="F:serine-type endopeptidase activity"/>
    <property type="evidence" value="ECO:0007669"/>
    <property type="project" value="InterPro"/>
</dbReference>
<dbReference type="InterPro" id="IPR051201">
    <property type="entry name" value="Chloro_Bact_Ser_Proteases"/>
</dbReference>
<dbReference type="PROSITE" id="PS51257">
    <property type="entry name" value="PROKAR_LIPOPROTEIN"/>
    <property type="match status" value="1"/>
</dbReference>
<keyword evidence="5" id="KW-1185">Reference proteome</keyword>
<feature type="compositionally biased region" description="Polar residues" evidence="3">
    <location>
        <begin position="26"/>
        <end position="44"/>
    </location>
</feature>
<dbReference type="Proteomes" id="UP000324020">
    <property type="component" value="Unassembled WGS sequence"/>
</dbReference>
<dbReference type="Gene3D" id="2.40.10.120">
    <property type="match status" value="1"/>
</dbReference>
<keyword evidence="2" id="KW-0378">Hydrolase</keyword>
<name>A0A1G7KRD7_9EURY</name>
<evidence type="ECO:0000256" key="3">
    <source>
        <dbReference type="SAM" id="MobiDB-lite"/>
    </source>
</evidence>
<accession>A0A1G7KRD7</accession>
<evidence type="ECO:0000256" key="2">
    <source>
        <dbReference type="ARBA" id="ARBA00022801"/>
    </source>
</evidence>
<dbReference type="PRINTS" id="PR00834">
    <property type="entry name" value="PROTEASES2C"/>
</dbReference>
<dbReference type="InterPro" id="IPR001940">
    <property type="entry name" value="Peptidase_S1C"/>
</dbReference>
<dbReference type="Pfam" id="PF13365">
    <property type="entry name" value="Trypsin_2"/>
    <property type="match status" value="1"/>
</dbReference>
<dbReference type="GO" id="GO:0006508">
    <property type="term" value="P:proteolysis"/>
    <property type="evidence" value="ECO:0007669"/>
    <property type="project" value="UniProtKB-KW"/>
</dbReference>
<dbReference type="SUPFAM" id="SSF50494">
    <property type="entry name" value="Trypsin-like serine proteases"/>
    <property type="match status" value="1"/>
</dbReference>
<organism evidence="4 5">
    <name type="scientific">Halorubrum xinjiangense</name>
    <dbReference type="NCBI Taxonomy" id="261291"/>
    <lineage>
        <taxon>Archaea</taxon>
        <taxon>Methanobacteriati</taxon>
        <taxon>Methanobacteriota</taxon>
        <taxon>Stenosarchaea group</taxon>
        <taxon>Halobacteria</taxon>
        <taxon>Halobacteriales</taxon>
        <taxon>Haloferacaceae</taxon>
        <taxon>Halorubrum</taxon>
    </lineage>
</organism>
<reference evidence="4 5" key="1">
    <citation type="submission" date="2016-10" db="EMBL/GenBank/DDBJ databases">
        <authorList>
            <person name="Varghese N."/>
            <person name="Submissions S."/>
        </authorList>
    </citation>
    <scope>NUCLEOTIDE SEQUENCE [LARGE SCALE GENOMIC DNA]</scope>
    <source>
        <strain evidence="4 5">CGMCC 1.3527</strain>
    </source>
</reference>
<keyword evidence="1" id="KW-0645">Protease</keyword>
<dbReference type="InterPro" id="IPR006311">
    <property type="entry name" value="TAT_signal"/>
</dbReference>